<reference evidence="9" key="2">
    <citation type="submission" date="2025-08" db="UniProtKB">
        <authorList>
            <consortium name="Ensembl"/>
        </authorList>
    </citation>
    <scope>IDENTIFICATION</scope>
    <source>
        <strain evidence="9">Thoroughbred</strain>
    </source>
</reference>
<keyword evidence="3" id="KW-0689">Ribosomal protein</keyword>
<dbReference type="PANTHER" id="PTHR21011:SF1">
    <property type="entry name" value="SMALL RIBOSOMAL SUBUNIT PROTEIN BS6M"/>
    <property type="match status" value="1"/>
</dbReference>
<protein>
    <recommendedName>
        <fullName evidence="6">Small ribosomal subunit protein bS6m</fullName>
    </recommendedName>
    <alternativeName>
        <fullName evidence="7">28S ribosomal protein S6, mitochondrial</fullName>
    </alternativeName>
</protein>
<dbReference type="GO" id="GO:0019843">
    <property type="term" value="F:rRNA binding"/>
    <property type="evidence" value="ECO:0007669"/>
    <property type="project" value="InterPro"/>
</dbReference>
<name>A0A9L0RTV4_HORSE</name>
<evidence type="ECO:0000256" key="2">
    <source>
        <dbReference type="ARBA" id="ARBA00009512"/>
    </source>
</evidence>
<dbReference type="SUPFAM" id="SSF54995">
    <property type="entry name" value="Ribosomal protein S6"/>
    <property type="match status" value="1"/>
</dbReference>
<keyword evidence="4" id="KW-0496">Mitochondrion</keyword>
<dbReference type="CDD" id="cd15465">
    <property type="entry name" value="bS6_mito"/>
    <property type="match status" value="1"/>
</dbReference>
<dbReference type="GO" id="GO:0003735">
    <property type="term" value="F:structural constituent of ribosome"/>
    <property type="evidence" value="ECO:0007669"/>
    <property type="project" value="InterPro"/>
</dbReference>
<keyword evidence="10" id="KW-1185">Reference proteome</keyword>
<dbReference type="Ensembl" id="ENSECAT00000130151.1">
    <property type="protein sequence ID" value="ENSECAP00000067250.1"/>
    <property type="gene ID" value="ENSECAG00000012603.3"/>
</dbReference>
<evidence type="ECO:0000256" key="3">
    <source>
        <dbReference type="ARBA" id="ARBA00022980"/>
    </source>
</evidence>
<feature type="compositionally biased region" description="Pro residues" evidence="8">
    <location>
        <begin position="21"/>
        <end position="39"/>
    </location>
</feature>
<organism evidence="9 10">
    <name type="scientific">Equus caballus</name>
    <name type="common">Horse</name>
    <dbReference type="NCBI Taxonomy" id="9796"/>
    <lineage>
        <taxon>Eukaryota</taxon>
        <taxon>Metazoa</taxon>
        <taxon>Chordata</taxon>
        <taxon>Craniata</taxon>
        <taxon>Vertebrata</taxon>
        <taxon>Euteleostomi</taxon>
        <taxon>Mammalia</taxon>
        <taxon>Eutheria</taxon>
        <taxon>Laurasiatheria</taxon>
        <taxon>Perissodactyla</taxon>
        <taxon>Equidae</taxon>
        <taxon>Equus</taxon>
    </lineage>
</organism>
<reference evidence="9" key="3">
    <citation type="submission" date="2025-09" db="UniProtKB">
        <authorList>
            <consortium name="Ensembl"/>
        </authorList>
    </citation>
    <scope>IDENTIFICATION</scope>
    <source>
        <strain evidence="9">Thoroughbred</strain>
    </source>
</reference>
<proteinExistence type="inferred from homology"/>
<dbReference type="AlphaFoldDB" id="A0A9L0RTV4"/>
<dbReference type="GO" id="GO:0005763">
    <property type="term" value="C:mitochondrial small ribosomal subunit"/>
    <property type="evidence" value="ECO:0007669"/>
    <property type="project" value="UniProtKB-ARBA"/>
</dbReference>
<dbReference type="GO" id="GO:0005743">
    <property type="term" value="C:mitochondrial inner membrane"/>
    <property type="evidence" value="ECO:0007669"/>
    <property type="project" value="UniProtKB-ARBA"/>
</dbReference>
<feature type="region of interest" description="Disordered" evidence="8">
    <location>
        <begin position="118"/>
        <end position="159"/>
    </location>
</feature>
<evidence type="ECO:0000313" key="9">
    <source>
        <dbReference type="Ensembl" id="ENSECAP00000067250.1"/>
    </source>
</evidence>
<dbReference type="Pfam" id="PF01250">
    <property type="entry name" value="Ribosomal_S6"/>
    <property type="match status" value="1"/>
</dbReference>
<comment type="subcellular location">
    <subcellularLocation>
        <location evidence="1">Mitochondrion</location>
    </subcellularLocation>
</comment>
<evidence type="ECO:0000256" key="1">
    <source>
        <dbReference type="ARBA" id="ARBA00004173"/>
    </source>
</evidence>
<dbReference type="InterPro" id="IPR000529">
    <property type="entry name" value="Ribosomal_bS6"/>
</dbReference>
<dbReference type="InterPro" id="IPR014717">
    <property type="entry name" value="Transl_elong_EF1B/ribsomal_bS6"/>
</dbReference>
<dbReference type="GO" id="GO:0006412">
    <property type="term" value="P:translation"/>
    <property type="evidence" value="ECO:0007669"/>
    <property type="project" value="InterPro"/>
</dbReference>
<dbReference type="Gene3D" id="3.30.70.60">
    <property type="match status" value="1"/>
</dbReference>
<feature type="region of interest" description="Disordered" evidence="8">
    <location>
        <begin position="1"/>
        <end position="44"/>
    </location>
</feature>
<evidence type="ECO:0000256" key="5">
    <source>
        <dbReference type="ARBA" id="ARBA00023274"/>
    </source>
</evidence>
<evidence type="ECO:0000313" key="10">
    <source>
        <dbReference type="Proteomes" id="UP000002281"/>
    </source>
</evidence>
<evidence type="ECO:0000256" key="7">
    <source>
        <dbReference type="ARBA" id="ARBA00035365"/>
    </source>
</evidence>
<evidence type="ECO:0000256" key="6">
    <source>
        <dbReference type="ARBA" id="ARBA00035170"/>
    </source>
</evidence>
<dbReference type="GeneTree" id="ENSGT00390000014606"/>
<accession>A0A9L0RTV4</accession>
<evidence type="ECO:0000256" key="4">
    <source>
        <dbReference type="ARBA" id="ARBA00023128"/>
    </source>
</evidence>
<evidence type="ECO:0000256" key="8">
    <source>
        <dbReference type="SAM" id="MobiDB-lite"/>
    </source>
</evidence>
<comment type="similarity">
    <text evidence="2">Belongs to the bacterial ribosomal protein bS6 family.</text>
</comment>
<reference evidence="9 10" key="1">
    <citation type="journal article" date="2009" name="Science">
        <title>Genome sequence, comparative analysis, and population genetics of the domestic horse.</title>
        <authorList>
            <consortium name="Broad Institute Genome Sequencing Platform"/>
            <consortium name="Broad Institute Whole Genome Assembly Team"/>
            <person name="Wade C.M."/>
            <person name="Giulotto E."/>
            <person name="Sigurdsson S."/>
            <person name="Zoli M."/>
            <person name="Gnerre S."/>
            <person name="Imsland F."/>
            <person name="Lear T.L."/>
            <person name="Adelson D.L."/>
            <person name="Bailey E."/>
            <person name="Bellone R.R."/>
            <person name="Bloecker H."/>
            <person name="Distl O."/>
            <person name="Edgar R.C."/>
            <person name="Garber M."/>
            <person name="Leeb T."/>
            <person name="Mauceli E."/>
            <person name="MacLeod J.N."/>
            <person name="Penedo M.C.T."/>
            <person name="Raison J.M."/>
            <person name="Sharpe T."/>
            <person name="Vogel J."/>
            <person name="Andersson L."/>
            <person name="Antczak D.F."/>
            <person name="Biagi T."/>
            <person name="Binns M.M."/>
            <person name="Chowdhary B.P."/>
            <person name="Coleman S.J."/>
            <person name="Della Valle G."/>
            <person name="Fryc S."/>
            <person name="Guerin G."/>
            <person name="Hasegawa T."/>
            <person name="Hill E.W."/>
            <person name="Jurka J."/>
            <person name="Kiialainen A."/>
            <person name="Lindgren G."/>
            <person name="Liu J."/>
            <person name="Magnani E."/>
            <person name="Mickelson J.R."/>
            <person name="Murray J."/>
            <person name="Nergadze S.G."/>
            <person name="Onofrio R."/>
            <person name="Pedroni S."/>
            <person name="Piras M.F."/>
            <person name="Raudsepp T."/>
            <person name="Rocchi M."/>
            <person name="Roeed K.H."/>
            <person name="Ryder O.A."/>
            <person name="Searle S."/>
            <person name="Skow L."/>
            <person name="Swinburne J.E."/>
            <person name="Syvaenen A.C."/>
            <person name="Tozaki T."/>
            <person name="Valberg S.J."/>
            <person name="Vaudin M."/>
            <person name="White J.R."/>
            <person name="Zody M.C."/>
            <person name="Lander E.S."/>
            <person name="Lindblad-Toh K."/>
        </authorList>
    </citation>
    <scope>NUCLEOTIDE SEQUENCE [LARGE SCALE GENOMIC DNA]</scope>
    <source>
        <strain evidence="9 10">Thoroughbred</strain>
    </source>
</reference>
<dbReference type="InterPro" id="IPR035980">
    <property type="entry name" value="Ribosomal_bS6_sf"/>
</dbReference>
<sequence length="267" mass="28569">ATRAPGGPRPRSRRREAASSPAPPPPPPTPAPLRPPAAPEPSALRAASSQACVCSCLDHGRSSPRSPADGFDFSLSDVSETPAPGALSPVSFIQVVAFFFAPPGRNLAPPAFARSRARGFQVRRDDKRPCSPFPSGDGVAEDRGPRPGGSSSSPALGQPETAAALKRTIEALLDRGAIVRDLENLGERALPYRISAHSRQHSRGGYFLVDFYAPPTAVESIMEYLSRDIDVIRPNVVKHPLTQEVKECGGIVPVPLEEKLYSMKKRK</sequence>
<dbReference type="FunFam" id="3.30.70.60:FF:000008">
    <property type="entry name" value="28S ribosomal protein S6, mitochondrial"/>
    <property type="match status" value="1"/>
</dbReference>
<dbReference type="Proteomes" id="UP000002281">
    <property type="component" value="Chromosome 26"/>
</dbReference>
<dbReference type="PANTHER" id="PTHR21011">
    <property type="entry name" value="MITOCHONDRIAL 28S RIBOSOMAL PROTEIN S6"/>
    <property type="match status" value="1"/>
</dbReference>
<keyword evidence="5" id="KW-0687">Ribonucleoprotein</keyword>